<comment type="caution">
    <text evidence="7">The sequence shown here is derived from an EMBL/GenBank/DDBJ whole genome shotgun (WGS) entry which is preliminary data.</text>
</comment>
<reference evidence="7" key="1">
    <citation type="submission" date="2016-01" db="EMBL/GenBank/DDBJ databases">
        <authorList>
            <person name="Peeters C."/>
        </authorList>
    </citation>
    <scope>NUCLEOTIDE SEQUENCE</scope>
    <source>
        <strain evidence="7">LMG 29322</strain>
    </source>
</reference>
<evidence type="ECO:0000313" key="7">
    <source>
        <dbReference type="EMBL" id="SAK82668.1"/>
    </source>
</evidence>
<feature type="transmembrane region" description="Helical" evidence="5">
    <location>
        <begin position="325"/>
        <end position="344"/>
    </location>
</feature>
<dbReference type="STRING" id="1777140.AWB79_05507"/>
<comment type="subcellular location">
    <subcellularLocation>
        <location evidence="1">Membrane</location>
        <topology evidence="1">Multi-pass membrane protein</topology>
    </subcellularLocation>
</comment>
<evidence type="ECO:0000256" key="3">
    <source>
        <dbReference type="ARBA" id="ARBA00022989"/>
    </source>
</evidence>
<dbReference type="SUPFAM" id="SSF103473">
    <property type="entry name" value="MFS general substrate transporter"/>
    <property type="match status" value="1"/>
</dbReference>
<accession>A0A158CJY3</accession>
<feature type="transmembrane region" description="Helical" evidence="5">
    <location>
        <begin position="30"/>
        <end position="52"/>
    </location>
</feature>
<feature type="transmembrane region" description="Helical" evidence="5">
    <location>
        <begin position="156"/>
        <end position="177"/>
    </location>
</feature>
<dbReference type="GO" id="GO:0005886">
    <property type="term" value="C:plasma membrane"/>
    <property type="evidence" value="ECO:0007669"/>
    <property type="project" value="TreeGrafter"/>
</dbReference>
<keyword evidence="4 5" id="KW-0472">Membrane</keyword>
<dbReference type="EMBL" id="FCOA02000024">
    <property type="protein sequence ID" value="SAK82668.1"/>
    <property type="molecule type" value="Genomic_DNA"/>
</dbReference>
<keyword evidence="8" id="KW-1185">Reference proteome</keyword>
<dbReference type="AlphaFoldDB" id="A0A158CJY3"/>
<dbReference type="GO" id="GO:0046943">
    <property type="term" value="F:carboxylic acid transmembrane transporter activity"/>
    <property type="evidence" value="ECO:0007669"/>
    <property type="project" value="TreeGrafter"/>
</dbReference>
<dbReference type="PROSITE" id="PS00216">
    <property type="entry name" value="SUGAR_TRANSPORT_1"/>
    <property type="match status" value="1"/>
</dbReference>
<dbReference type="InterPro" id="IPR020846">
    <property type="entry name" value="MFS_dom"/>
</dbReference>
<name>A0A158CJY3_9BURK</name>
<dbReference type="PANTHER" id="PTHR23508">
    <property type="entry name" value="CARBOXYLIC ACID TRANSPORTER PROTEIN HOMOLOG"/>
    <property type="match status" value="1"/>
</dbReference>
<proteinExistence type="predicted"/>
<evidence type="ECO:0000256" key="1">
    <source>
        <dbReference type="ARBA" id="ARBA00004141"/>
    </source>
</evidence>
<dbReference type="PANTHER" id="PTHR23508:SF10">
    <property type="entry name" value="CARBOXYLIC ACID TRANSPORTER PROTEIN HOMOLOG"/>
    <property type="match status" value="1"/>
</dbReference>
<dbReference type="Gene3D" id="1.20.1250.20">
    <property type="entry name" value="MFS general substrate transporter like domains"/>
    <property type="match status" value="1"/>
</dbReference>
<gene>
    <name evidence="7" type="ORF">AWB79_05507</name>
</gene>
<feature type="transmembrane region" description="Helical" evidence="5">
    <location>
        <begin position="64"/>
        <end position="83"/>
    </location>
</feature>
<dbReference type="RefSeq" id="WP_061170599.1">
    <property type="nucleotide sequence ID" value="NZ_FCOA02000024.1"/>
</dbReference>
<protein>
    <submittedName>
        <fullName evidence="7">Major facilitator transporter</fullName>
    </submittedName>
</protein>
<feature type="transmembrane region" description="Helical" evidence="5">
    <location>
        <begin position="183"/>
        <end position="202"/>
    </location>
</feature>
<keyword evidence="2 5" id="KW-0812">Transmembrane</keyword>
<feature type="transmembrane region" description="Helical" evidence="5">
    <location>
        <begin position="418"/>
        <end position="436"/>
    </location>
</feature>
<dbReference type="InterPro" id="IPR036259">
    <property type="entry name" value="MFS_trans_sf"/>
</dbReference>
<dbReference type="Proteomes" id="UP000054851">
    <property type="component" value="Unassembled WGS sequence"/>
</dbReference>
<feature type="transmembrane region" description="Helical" evidence="5">
    <location>
        <begin position="291"/>
        <end position="313"/>
    </location>
</feature>
<dbReference type="Pfam" id="PF07690">
    <property type="entry name" value="MFS_1"/>
    <property type="match status" value="1"/>
</dbReference>
<dbReference type="InterPro" id="IPR005829">
    <property type="entry name" value="Sugar_transporter_CS"/>
</dbReference>
<dbReference type="PROSITE" id="PS50850">
    <property type="entry name" value="MFS"/>
    <property type="match status" value="1"/>
</dbReference>
<feature type="transmembrane region" description="Helical" evidence="5">
    <location>
        <begin position="350"/>
        <end position="373"/>
    </location>
</feature>
<sequence length="445" mass="47256">MKREEAVSKTFWTPPPVDARDVSRASWTAFLAWVFAVYDFILFGTLLPEIGLHYQWSEAQQAEIATLVAIGSAVVAFFVGPVVDRFGRRTGMIATVAGAALCSGLTAAAGNAGQTVLVLVRSLAGLGYAEQTVNATYLNEMYAALDDPRMQRRKGFFFSLVQGGWPIGALVAAGLTAVLLPLVGWQGCFIFAAFPAIAILFMTRRLKESPQFLLHRRIVETARAGDNAQARDLAHAHGIELEHAGGGIGAAFRGRELRTTVVLGLAFMLNWSTIQVFSVLGTTVITKVHALSFQSSLVVLVLSNVVGYAGYVVHGFIGDRLGRRNTIVGGWTLGALSFLAMLYAPSDFGVVVAFYSLGLFFLIGPYAAALFFIGESYPTSIRATGGAIVTAMGPIGAVIASAGVTALLAHGASWKEGALYFGALPCFASALLMIFARKGGEVAEK</sequence>
<evidence type="ECO:0000256" key="5">
    <source>
        <dbReference type="SAM" id="Phobius"/>
    </source>
</evidence>
<evidence type="ECO:0000256" key="2">
    <source>
        <dbReference type="ARBA" id="ARBA00022692"/>
    </source>
</evidence>
<keyword evidence="3 5" id="KW-1133">Transmembrane helix</keyword>
<feature type="domain" description="Major facilitator superfamily (MFS) profile" evidence="6">
    <location>
        <begin position="25"/>
        <end position="441"/>
    </location>
</feature>
<organism evidence="7 8">
    <name type="scientific">Caballeronia hypogeia</name>
    <dbReference type="NCBI Taxonomy" id="1777140"/>
    <lineage>
        <taxon>Bacteria</taxon>
        <taxon>Pseudomonadati</taxon>
        <taxon>Pseudomonadota</taxon>
        <taxon>Betaproteobacteria</taxon>
        <taxon>Burkholderiales</taxon>
        <taxon>Burkholderiaceae</taxon>
        <taxon>Caballeronia</taxon>
    </lineage>
</organism>
<feature type="transmembrane region" description="Helical" evidence="5">
    <location>
        <begin position="385"/>
        <end position="412"/>
    </location>
</feature>
<evidence type="ECO:0000256" key="4">
    <source>
        <dbReference type="ARBA" id="ARBA00023136"/>
    </source>
</evidence>
<dbReference type="InterPro" id="IPR011701">
    <property type="entry name" value="MFS"/>
</dbReference>
<feature type="transmembrane region" description="Helical" evidence="5">
    <location>
        <begin position="261"/>
        <end position="285"/>
    </location>
</feature>
<dbReference type="OrthoDB" id="7066727at2"/>
<evidence type="ECO:0000313" key="8">
    <source>
        <dbReference type="Proteomes" id="UP000054851"/>
    </source>
</evidence>
<evidence type="ECO:0000259" key="6">
    <source>
        <dbReference type="PROSITE" id="PS50850"/>
    </source>
</evidence>